<sequence>PAEDLIKEIAELENEVVYLEKYLLSMYRRNFAKRLSNLRTALNQNEARSLELLKQEELSQPLQNYNNATTMGTESPVDTGIFRSLSSLSHRSACSFRASPPFTEPFDSYHSLPLQRIKADNGSIGNTAEYYYIGSSFADRVSETPNWLSEEMIKCISTVYCHLSDPPLFNRGRDDEEYSFSGTLFAMVEIQGIFRDSERLNAVQEPLQNYRSLISRLGKIDPGKLKNEEKLAFWINVHNALVMHAFIVYGIPRGSVKRISLVLKAAYNIGGQTISIDTIQSSILGCRLPRPALWLNSLFSTKKKFKAGDVRKAYTVKQAEPRLRFALCSGCLSDPLVRVYTAKKVFQELEMAKEEYIQMNIKIYKEQRLLVPKNVECYVKEMGLSQSGLAEMLEHSMPHSSVKSSHRGKFSKKVDWIPHNFAFRFLLSNELVQ</sequence>
<proteinExistence type="predicted"/>
<dbReference type="Proteomes" id="UP000030748">
    <property type="component" value="Unassembled WGS sequence"/>
</dbReference>
<evidence type="ECO:0000313" key="3">
    <source>
        <dbReference type="Proteomes" id="UP000030748"/>
    </source>
</evidence>
<name>A0A022RDE0_ERYGU</name>
<gene>
    <name evidence="2" type="ORF">MIMGU_mgv1a022304mg</name>
</gene>
<dbReference type="AlphaFoldDB" id="A0A022RDE0"/>
<evidence type="ECO:0000313" key="2">
    <source>
        <dbReference type="EMBL" id="EYU37748.1"/>
    </source>
</evidence>
<dbReference type="InterPro" id="IPR006869">
    <property type="entry name" value="DUF547"/>
</dbReference>
<dbReference type="EMBL" id="KI630513">
    <property type="protein sequence ID" value="EYU37748.1"/>
    <property type="molecule type" value="Genomic_DNA"/>
</dbReference>
<accession>A0A022RDE0</accession>
<dbReference type="eggNOG" id="ENOG502QQYA">
    <property type="taxonomic scope" value="Eukaryota"/>
</dbReference>
<organism evidence="2 3">
    <name type="scientific">Erythranthe guttata</name>
    <name type="common">Yellow monkey flower</name>
    <name type="synonym">Mimulus guttatus</name>
    <dbReference type="NCBI Taxonomy" id="4155"/>
    <lineage>
        <taxon>Eukaryota</taxon>
        <taxon>Viridiplantae</taxon>
        <taxon>Streptophyta</taxon>
        <taxon>Embryophyta</taxon>
        <taxon>Tracheophyta</taxon>
        <taxon>Spermatophyta</taxon>
        <taxon>Magnoliopsida</taxon>
        <taxon>eudicotyledons</taxon>
        <taxon>Gunneridae</taxon>
        <taxon>Pentapetalae</taxon>
        <taxon>asterids</taxon>
        <taxon>lamiids</taxon>
        <taxon>Lamiales</taxon>
        <taxon>Phrymaceae</taxon>
        <taxon>Erythranthe</taxon>
    </lineage>
</organism>
<dbReference type="PANTHER" id="PTHR23054">
    <property type="entry name" value="TERNARY COMPLEX FACTOR MIP1, LEUCINE-ZIPPER-RELATED"/>
    <property type="match status" value="1"/>
</dbReference>
<protein>
    <recommendedName>
        <fullName evidence="1">DUF547 domain-containing protein</fullName>
    </recommendedName>
</protein>
<dbReference type="PANTHER" id="PTHR23054:SF20">
    <property type="entry name" value="DUF547 DOMAIN-CONTAINING PROTEIN"/>
    <property type="match status" value="1"/>
</dbReference>
<dbReference type="Pfam" id="PF04784">
    <property type="entry name" value="DUF547"/>
    <property type="match status" value="1"/>
</dbReference>
<reference evidence="2 3" key="1">
    <citation type="journal article" date="2013" name="Proc. Natl. Acad. Sci. U.S.A.">
        <title>Fine-scale variation in meiotic recombination in Mimulus inferred from population shotgun sequencing.</title>
        <authorList>
            <person name="Hellsten U."/>
            <person name="Wright K.M."/>
            <person name="Jenkins J."/>
            <person name="Shu S."/>
            <person name="Yuan Y."/>
            <person name="Wessler S.R."/>
            <person name="Schmutz J."/>
            <person name="Willis J.H."/>
            <person name="Rokhsar D.S."/>
        </authorList>
    </citation>
    <scope>NUCLEOTIDE SEQUENCE [LARGE SCALE GENOMIC DNA]</scope>
    <source>
        <strain evidence="3">cv. DUN x IM62</strain>
    </source>
</reference>
<feature type="non-terminal residue" evidence="2">
    <location>
        <position position="1"/>
    </location>
</feature>
<keyword evidence="3" id="KW-1185">Reference proteome</keyword>
<evidence type="ECO:0000259" key="1">
    <source>
        <dbReference type="Pfam" id="PF04784"/>
    </source>
</evidence>
<feature type="domain" description="DUF547" evidence="1">
    <location>
        <begin position="224"/>
        <end position="357"/>
    </location>
</feature>